<accession>A0A2M7TAJ2</accession>
<evidence type="ECO:0000313" key="2">
    <source>
        <dbReference type="Proteomes" id="UP000230956"/>
    </source>
</evidence>
<sequence>NFYTAEGTVKLREKLTNFTGGKIVITIDVPHKCPVAPLELVFMLDELYREKGIRDKVDLLYTYPIGRLHSLEPVATWAQPEFEKRGINWECFCNVDSVDPQKKVVNTLEGSEIPFDILISIPAHKGAQVIIDSELGDEGGFIPTDRYTLKADGYDNIYVLGDATNLPVSKAGSTAHYEADVVAENLISELRGLTPSHYYDGKVFCFVEAGLNKATYVSFSYTKPPTPTPPTEMIHWFKLAFNEMYWLSARGIL</sequence>
<gene>
    <name evidence="1" type="ORF">COY37_02250</name>
</gene>
<dbReference type="Proteomes" id="UP000230956">
    <property type="component" value="Unassembled WGS sequence"/>
</dbReference>
<proteinExistence type="predicted"/>
<dbReference type="InterPro" id="IPR036188">
    <property type="entry name" value="FAD/NAD-bd_sf"/>
</dbReference>
<dbReference type="PANTHER" id="PTHR43755:SF1">
    <property type="entry name" value="FAD-DEPENDENT PYRIDINE NUCLEOTIDE-DISULPHIDE OXIDOREDUCTASE"/>
    <property type="match status" value="1"/>
</dbReference>
<dbReference type="InterPro" id="IPR052541">
    <property type="entry name" value="SQRD"/>
</dbReference>
<name>A0A2M7TAJ2_9ACTN</name>
<dbReference type="SUPFAM" id="SSF51905">
    <property type="entry name" value="FAD/NAD(P)-binding domain"/>
    <property type="match status" value="1"/>
</dbReference>
<organism evidence="1 2">
    <name type="scientific">Candidatus Aquicultor secundus</name>
    <dbReference type="NCBI Taxonomy" id="1973895"/>
    <lineage>
        <taxon>Bacteria</taxon>
        <taxon>Bacillati</taxon>
        <taxon>Actinomycetota</taxon>
        <taxon>Candidatus Aquicultoria</taxon>
        <taxon>Candidatus Aquicultorales</taxon>
        <taxon>Candidatus Aquicultoraceae</taxon>
        <taxon>Candidatus Aquicultor</taxon>
    </lineage>
</organism>
<protein>
    <submittedName>
        <fullName evidence="1">Pyridine nucleotide-disulfide oxidoreductase</fullName>
    </submittedName>
</protein>
<evidence type="ECO:0000313" key="1">
    <source>
        <dbReference type="EMBL" id="PIZ41434.1"/>
    </source>
</evidence>
<dbReference type="EMBL" id="PFNG01000058">
    <property type="protein sequence ID" value="PIZ41434.1"/>
    <property type="molecule type" value="Genomic_DNA"/>
</dbReference>
<dbReference type="Gene3D" id="3.50.50.100">
    <property type="match status" value="1"/>
</dbReference>
<feature type="non-terminal residue" evidence="1">
    <location>
        <position position="1"/>
    </location>
</feature>
<reference evidence="2" key="1">
    <citation type="submission" date="2017-09" db="EMBL/GenBank/DDBJ databases">
        <title>Depth-based differentiation of microbial function through sediment-hosted aquifers and enrichment of novel symbionts in the deep terrestrial subsurface.</title>
        <authorList>
            <person name="Probst A.J."/>
            <person name="Ladd B."/>
            <person name="Jarett J.K."/>
            <person name="Geller-Mcgrath D.E."/>
            <person name="Sieber C.M.K."/>
            <person name="Emerson J.B."/>
            <person name="Anantharaman K."/>
            <person name="Thomas B.C."/>
            <person name="Malmstrom R."/>
            <person name="Stieglmeier M."/>
            <person name="Klingl A."/>
            <person name="Woyke T."/>
            <person name="Ryan C.M."/>
            <person name="Banfield J.F."/>
        </authorList>
    </citation>
    <scope>NUCLEOTIDE SEQUENCE [LARGE SCALE GENOMIC DNA]</scope>
</reference>
<dbReference type="AlphaFoldDB" id="A0A2M7TAJ2"/>
<comment type="caution">
    <text evidence="1">The sequence shown here is derived from an EMBL/GenBank/DDBJ whole genome shotgun (WGS) entry which is preliminary data.</text>
</comment>
<dbReference type="RefSeq" id="WP_286975841.1">
    <property type="nucleotide sequence ID" value="NZ_PFNG01000058.1"/>
</dbReference>
<dbReference type="PANTHER" id="PTHR43755">
    <property type="match status" value="1"/>
</dbReference>